<sequence>MVTFAKPKNALKRAEELVNVGQKHAALQALHDLITSKEEVIKHSTQLSTEIAEKAITQVQALEDVLDMEDLEADKRLRI</sequence>
<accession>A0A8J5H9J8</accession>
<evidence type="ECO:0000313" key="6">
    <source>
        <dbReference type="Proteomes" id="UP000734854"/>
    </source>
</evidence>
<dbReference type="InterPro" id="IPR054711">
    <property type="entry name" value="eIF3a_PCI_TPR-like"/>
</dbReference>
<dbReference type="GO" id="GO:0002188">
    <property type="term" value="P:translation reinitiation"/>
    <property type="evidence" value="ECO:0007669"/>
    <property type="project" value="TreeGrafter"/>
</dbReference>
<dbReference type="GO" id="GO:0071540">
    <property type="term" value="C:eukaryotic translation initiation factor 3 complex, eIF3e"/>
    <property type="evidence" value="ECO:0007669"/>
    <property type="project" value="TreeGrafter"/>
</dbReference>
<gene>
    <name evidence="5" type="ORF">ZIOFF_030656</name>
</gene>
<keyword evidence="2" id="KW-0396">Initiation factor</keyword>
<dbReference type="GO" id="GO:0001732">
    <property type="term" value="P:formation of cytoplasmic translation initiation complex"/>
    <property type="evidence" value="ECO:0007669"/>
    <property type="project" value="TreeGrafter"/>
</dbReference>
<proteinExistence type="predicted"/>
<dbReference type="GO" id="GO:0071541">
    <property type="term" value="C:eukaryotic translation initiation factor 3 complex, eIF3m"/>
    <property type="evidence" value="ECO:0007669"/>
    <property type="project" value="TreeGrafter"/>
</dbReference>
<keyword evidence="1" id="KW-0963">Cytoplasm</keyword>
<dbReference type="EMBL" id="JACMSC010000008">
    <property type="protein sequence ID" value="KAG6512535.1"/>
    <property type="molecule type" value="Genomic_DNA"/>
</dbReference>
<evidence type="ECO:0000256" key="2">
    <source>
        <dbReference type="ARBA" id="ARBA00022540"/>
    </source>
</evidence>
<dbReference type="PANTHER" id="PTHR14005:SF0">
    <property type="entry name" value="EUKARYOTIC TRANSLATION INITIATION FACTOR 3 SUBUNIT A"/>
    <property type="match status" value="1"/>
</dbReference>
<dbReference type="InterPro" id="IPR027512">
    <property type="entry name" value="EIF3A"/>
</dbReference>
<name>A0A8J5H9J8_ZINOF</name>
<dbReference type="Pfam" id="PF22591">
    <property type="entry name" value="eIF3a_PCI_TPR-like"/>
    <property type="match status" value="1"/>
</dbReference>
<dbReference type="Proteomes" id="UP000734854">
    <property type="component" value="Unassembled WGS sequence"/>
</dbReference>
<dbReference type="PANTHER" id="PTHR14005">
    <property type="entry name" value="EUKARYOTIC TRANSLATION INITIATION FACTOR 3, THETA SUBUNIT"/>
    <property type="match status" value="1"/>
</dbReference>
<protein>
    <recommendedName>
        <fullName evidence="4">eIF3a PCI domain-containing protein</fullName>
    </recommendedName>
</protein>
<comment type="caution">
    <text evidence="5">The sequence shown here is derived from an EMBL/GenBank/DDBJ whole genome shotgun (WGS) entry which is preliminary data.</text>
</comment>
<evidence type="ECO:0000259" key="4">
    <source>
        <dbReference type="Pfam" id="PF22591"/>
    </source>
</evidence>
<evidence type="ECO:0000256" key="3">
    <source>
        <dbReference type="ARBA" id="ARBA00022917"/>
    </source>
</evidence>
<dbReference type="GO" id="GO:0043614">
    <property type="term" value="C:multi-eIF complex"/>
    <property type="evidence" value="ECO:0007669"/>
    <property type="project" value="TreeGrafter"/>
</dbReference>
<keyword evidence="6" id="KW-1185">Reference proteome</keyword>
<evidence type="ECO:0000256" key="1">
    <source>
        <dbReference type="ARBA" id="ARBA00022490"/>
    </source>
</evidence>
<dbReference type="GO" id="GO:0003729">
    <property type="term" value="F:mRNA binding"/>
    <property type="evidence" value="ECO:0007669"/>
    <property type="project" value="TreeGrafter"/>
</dbReference>
<feature type="domain" description="eIF3a PCI" evidence="4">
    <location>
        <begin position="9"/>
        <end position="44"/>
    </location>
</feature>
<organism evidence="5 6">
    <name type="scientific">Zingiber officinale</name>
    <name type="common">Ginger</name>
    <name type="synonym">Amomum zingiber</name>
    <dbReference type="NCBI Taxonomy" id="94328"/>
    <lineage>
        <taxon>Eukaryota</taxon>
        <taxon>Viridiplantae</taxon>
        <taxon>Streptophyta</taxon>
        <taxon>Embryophyta</taxon>
        <taxon>Tracheophyta</taxon>
        <taxon>Spermatophyta</taxon>
        <taxon>Magnoliopsida</taxon>
        <taxon>Liliopsida</taxon>
        <taxon>Zingiberales</taxon>
        <taxon>Zingiberaceae</taxon>
        <taxon>Zingiber</taxon>
    </lineage>
</organism>
<dbReference type="GO" id="GO:0003743">
    <property type="term" value="F:translation initiation factor activity"/>
    <property type="evidence" value="ECO:0007669"/>
    <property type="project" value="UniProtKB-KW"/>
</dbReference>
<reference evidence="5 6" key="1">
    <citation type="submission" date="2020-08" db="EMBL/GenBank/DDBJ databases">
        <title>Plant Genome Project.</title>
        <authorList>
            <person name="Zhang R.-G."/>
        </authorList>
    </citation>
    <scope>NUCLEOTIDE SEQUENCE [LARGE SCALE GENOMIC DNA]</scope>
    <source>
        <tissue evidence="5">Rhizome</tissue>
    </source>
</reference>
<evidence type="ECO:0000313" key="5">
    <source>
        <dbReference type="EMBL" id="KAG6512535.1"/>
    </source>
</evidence>
<keyword evidence="3" id="KW-0648">Protein biosynthesis</keyword>
<dbReference type="AlphaFoldDB" id="A0A8J5H9J8"/>